<keyword evidence="2" id="KW-1185">Reference proteome</keyword>
<reference evidence="1 2" key="1">
    <citation type="submission" date="2019-12" db="EMBL/GenBank/DDBJ databases">
        <authorList>
            <person name="Lee S.D."/>
        </authorList>
    </citation>
    <scope>NUCLEOTIDE SEQUENCE [LARGE SCALE GENOMIC DNA]</scope>
    <source>
        <strain evidence="1 2">SAP-6</strain>
    </source>
</reference>
<sequence length="112" mass="12299">MASDALYIDLLITDRDFTLDPGGEPVLCNNRVSIAQDIKHSIMESGLATLLVAERSPTLRADIMMRIEFLVEDDTRLVPGTIQIVEETTGRLLILAETYDFGPVDAAVSYGN</sequence>
<dbReference type="RefSeq" id="WP_162367541.1">
    <property type="nucleotide sequence ID" value="NZ_WUBS01000014.1"/>
</dbReference>
<proteinExistence type="predicted"/>
<dbReference type="Proteomes" id="UP000461443">
    <property type="component" value="Unassembled WGS sequence"/>
</dbReference>
<dbReference type="InterPro" id="IPR019697">
    <property type="entry name" value="Phage_HP1_Orf28"/>
</dbReference>
<protein>
    <submittedName>
        <fullName evidence="1">DUF2590 family protein</fullName>
    </submittedName>
</protein>
<dbReference type="Pfam" id="PF10761">
    <property type="entry name" value="DUF2590"/>
    <property type="match status" value="1"/>
</dbReference>
<evidence type="ECO:0000313" key="2">
    <source>
        <dbReference type="Proteomes" id="UP000461443"/>
    </source>
</evidence>
<reference evidence="1 2" key="2">
    <citation type="submission" date="2020-02" db="EMBL/GenBank/DDBJ databases">
        <title>The new genus of Enterobacteriales.</title>
        <authorList>
            <person name="Kim I.S."/>
        </authorList>
    </citation>
    <scope>NUCLEOTIDE SEQUENCE [LARGE SCALE GENOMIC DNA]</scope>
    <source>
        <strain evidence="1 2">SAP-6</strain>
    </source>
</reference>
<dbReference type="AlphaFoldDB" id="A0A845SNR6"/>
<organism evidence="1 2">
    <name type="scientific">Acerihabitans arboris</name>
    <dbReference type="NCBI Taxonomy" id="2691583"/>
    <lineage>
        <taxon>Bacteria</taxon>
        <taxon>Pseudomonadati</taxon>
        <taxon>Pseudomonadota</taxon>
        <taxon>Gammaproteobacteria</taxon>
        <taxon>Enterobacterales</taxon>
        <taxon>Pectobacteriaceae</taxon>
        <taxon>Acerihabitans</taxon>
    </lineage>
</organism>
<accession>A0A845SNR6</accession>
<name>A0A845SNR6_9GAMM</name>
<evidence type="ECO:0000313" key="1">
    <source>
        <dbReference type="EMBL" id="NDL64837.1"/>
    </source>
</evidence>
<gene>
    <name evidence="1" type="ORF">GRH90_19045</name>
</gene>
<dbReference type="EMBL" id="WUBS01000014">
    <property type="protein sequence ID" value="NDL64837.1"/>
    <property type="molecule type" value="Genomic_DNA"/>
</dbReference>
<comment type="caution">
    <text evidence="1">The sequence shown here is derived from an EMBL/GenBank/DDBJ whole genome shotgun (WGS) entry which is preliminary data.</text>
</comment>